<keyword evidence="2" id="KW-0812">Transmembrane</keyword>
<feature type="transmembrane region" description="Helical" evidence="2">
    <location>
        <begin position="28"/>
        <end position="49"/>
    </location>
</feature>
<feature type="transmembrane region" description="Helical" evidence="2">
    <location>
        <begin position="337"/>
        <end position="355"/>
    </location>
</feature>
<dbReference type="NCBIfam" id="TIGR00797">
    <property type="entry name" value="matE"/>
    <property type="match status" value="1"/>
</dbReference>
<feature type="transmembrane region" description="Helical" evidence="2">
    <location>
        <begin position="414"/>
        <end position="435"/>
    </location>
</feature>
<accession>A0A317EE26</accession>
<feature type="transmembrane region" description="Helical" evidence="2">
    <location>
        <begin position="61"/>
        <end position="91"/>
    </location>
</feature>
<keyword evidence="1" id="KW-0813">Transport</keyword>
<evidence type="ECO:0000313" key="4">
    <source>
        <dbReference type="Proteomes" id="UP000245461"/>
    </source>
</evidence>
<feature type="transmembrane region" description="Helical" evidence="2">
    <location>
        <begin position="149"/>
        <end position="166"/>
    </location>
</feature>
<feature type="transmembrane region" description="Helical" evidence="2">
    <location>
        <begin position="295"/>
        <end position="316"/>
    </location>
</feature>
<dbReference type="AlphaFoldDB" id="A0A317EE26"/>
<evidence type="ECO:0000256" key="1">
    <source>
        <dbReference type="ARBA" id="ARBA00022448"/>
    </source>
</evidence>
<dbReference type="GO" id="GO:0042910">
    <property type="term" value="F:xenobiotic transmembrane transporter activity"/>
    <property type="evidence" value="ECO:0007669"/>
    <property type="project" value="InterPro"/>
</dbReference>
<organism evidence="3 4">
    <name type="scientific">Zavarzinia aquatilis</name>
    <dbReference type="NCBI Taxonomy" id="2211142"/>
    <lineage>
        <taxon>Bacteria</taxon>
        <taxon>Pseudomonadati</taxon>
        <taxon>Pseudomonadota</taxon>
        <taxon>Alphaproteobacteria</taxon>
        <taxon>Rhodospirillales</taxon>
        <taxon>Zavarziniaceae</taxon>
        <taxon>Zavarzinia</taxon>
    </lineage>
</organism>
<dbReference type="InterPro" id="IPR050222">
    <property type="entry name" value="MATE_MdtK"/>
</dbReference>
<name>A0A317EE26_9PROT</name>
<dbReference type="Pfam" id="PF01554">
    <property type="entry name" value="MatE"/>
    <property type="match status" value="2"/>
</dbReference>
<feature type="transmembrane region" description="Helical" evidence="2">
    <location>
        <begin position="441"/>
        <end position="458"/>
    </location>
</feature>
<feature type="transmembrane region" description="Helical" evidence="2">
    <location>
        <begin position="375"/>
        <end position="402"/>
    </location>
</feature>
<feature type="transmembrane region" description="Helical" evidence="2">
    <location>
        <begin position="206"/>
        <end position="233"/>
    </location>
</feature>
<evidence type="ECO:0000256" key="2">
    <source>
        <dbReference type="SAM" id="Phobius"/>
    </source>
</evidence>
<reference evidence="3 4" key="1">
    <citation type="submission" date="2018-05" db="EMBL/GenBank/DDBJ databases">
        <title>Zavarzinia sp. HR-AS.</title>
        <authorList>
            <person name="Lee Y."/>
            <person name="Jeon C.O."/>
        </authorList>
    </citation>
    <scope>NUCLEOTIDE SEQUENCE [LARGE SCALE GENOMIC DNA]</scope>
    <source>
        <strain evidence="3 4">HR-AS</strain>
    </source>
</reference>
<feature type="transmembrane region" description="Helical" evidence="2">
    <location>
        <begin position="178"/>
        <end position="200"/>
    </location>
</feature>
<sequence length="477" mass="50538">MSAVAGGGMGQTALPTGSGRGVMAEARALIALGLPLALGQLAGVAMLTTDTIMLGRVGPEALAAAALGFSVIIVPMMFLIGLAQGAVPLMAYAVGAKRHHMREVRRIVRQTLWATGFVCLPVIALLWNIGVLLRLIGQEEGLAVETERYVRAVSPILLTGTWYVVLRNFMATYDRPRAALVIALLQVPVNGVFIYVLIFGHFGLPALGVVGAGLGSVASGLLALAALAGFVALDRRFRRFHLLGRFWRADRQKLMDVVRLGTPIGLTITFEVLLFSGAAQLMGLIGPLALAAHQIAIQIASVTFMFALGIGQAGAIRIGIAAGSHDAAAITRTGWTALALGCGFMGAMAFVMLFWREDLAGLFLADRTSGGNAAVFTYASGFLVLAALFQVVDAAQVVAVNLLRGLQDARVPMLYAMLCYWGLGFTLSWALAFPFGLGGEGIWWGFVAAVGAFAVLMVRRFAGRHRIPAYRDLIERA</sequence>
<feature type="transmembrane region" description="Helical" evidence="2">
    <location>
        <begin position="254"/>
        <end position="275"/>
    </location>
</feature>
<keyword evidence="2" id="KW-1133">Transmembrane helix</keyword>
<dbReference type="PANTHER" id="PTHR43298:SF2">
    <property type="entry name" value="FMN_FAD EXPORTER YEEO-RELATED"/>
    <property type="match status" value="1"/>
</dbReference>
<keyword evidence="2" id="KW-0472">Membrane</keyword>
<dbReference type="GO" id="GO:0015297">
    <property type="term" value="F:antiporter activity"/>
    <property type="evidence" value="ECO:0007669"/>
    <property type="project" value="InterPro"/>
</dbReference>
<dbReference type="InterPro" id="IPR002528">
    <property type="entry name" value="MATE_fam"/>
</dbReference>
<evidence type="ECO:0000313" key="3">
    <source>
        <dbReference type="EMBL" id="PWR24370.1"/>
    </source>
</evidence>
<dbReference type="GO" id="GO:0005886">
    <property type="term" value="C:plasma membrane"/>
    <property type="evidence" value="ECO:0007669"/>
    <property type="project" value="TreeGrafter"/>
</dbReference>
<keyword evidence="4" id="KW-1185">Reference proteome</keyword>
<comment type="caution">
    <text evidence="3">The sequence shown here is derived from an EMBL/GenBank/DDBJ whole genome shotgun (WGS) entry which is preliminary data.</text>
</comment>
<dbReference type="Proteomes" id="UP000245461">
    <property type="component" value="Unassembled WGS sequence"/>
</dbReference>
<dbReference type="OrthoDB" id="9780160at2"/>
<gene>
    <name evidence="3" type="ORF">DKG74_09695</name>
</gene>
<protein>
    <submittedName>
        <fullName evidence="3">MATE family efflux transporter</fullName>
    </submittedName>
</protein>
<proteinExistence type="predicted"/>
<feature type="transmembrane region" description="Helical" evidence="2">
    <location>
        <begin position="112"/>
        <end position="137"/>
    </location>
</feature>
<dbReference type="PANTHER" id="PTHR43298">
    <property type="entry name" value="MULTIDRUG RESISTANCE PROTEIN NORM-RELATED"/>
    <property type="match status" value="1"/>
</dbReference>
<dbReference type="EMBL" id="QGLE01000004">
    <property type="protein sequence ID" value="PWR24370.1"/>
    <property type="molecule type" value="Genomic_DNA"/>
</dbReference>
<dbReference type="CDD" id="cd13131">
    <property type="entry name" value="MATE_NorM_like"/>
    <property type="match status" value="1"/>
</dbReference>